<dbReference type="InterPro" id="IPR001279">
    <property type="entry name" value="Metallo-B-lactamas"/>
</dbReference>
<dbReference type="InterPro" id="IPR036866">
    <property type="entry name" value="RibonucZ/Hydroxyglut_hydro"/>
</dbReference>
<dbReference type="PANTHER" id="PTHR30619:SF1">
    <property type="entry name" value="RECOMBINATION PROTEIN 2"/>
    <property type="match status" value="1"/>
</dbReference>
<name>X1J9F0_9ZZZZ</name>
<dbReference type="PANTHER" id="PTHR30619">
    <property type="entry name" value="DNA INTERNALIZATION/COMPETENCE PROTEIN COMEC/REC2"/>
    <property type="match status" value="1"/>
</dbReference>
<proteinExistence type="predicted"/>
<feature type="domain" description="Metallo-beta-lactamase" evidence="1">
    <location>
        <begin position="43"/>
        <end position="111"/>
    </location>
</feature>
<evidence type="ECO:0000313" key="2">
    <source>
        <dbReference type="EMBL" id="GAH66398.1"/>
    </source>
</evidence>
<organism evidence="2">
    <name type="scientific">marine sediment metagenome</name>
    <dbReference type="NCBI Taxonomy" id="412755"/>
    <lineage>
        <taxon>unclassified sequences</taxon>
        <taxon>metagenomes</taxon>
        <taxon>ecological metagenomes</taxon>
    </lineage>
</organism>
<feature type="non-terminal residue" evidence="2">
    <location>
        <position position="148"/>
    </location>
</feature>
<gene>
    <name evidence="2" type="ORF">S03H2_50571</name>
</gene>
<dbReference type="EMBL" id="BARU01032031">
    <property type="protein sequence ID" value="GAH66398.1"/>
    <property type="molecule type" value="Genomic_DNA"/>
</dbReference>
<dbReference type="SUPFAM" id="SSF56281">
    <property type="entry name" value="Metallo-hydrolase/oxidoreductase"/>
    <property type="match status" value="1"/>
</dbReference>
<comment type="caution">
    <text evidence="2">The sequence shown here is derived from an EMBL/GenBank/DDBJ whole genome shotgun (WGS) entry which is preliminary data.</text>
</comment>
<accession>X1J9F0</accession>
<sequence length="148" mass="16987">MRKGAREVSFFILGLLIFLNILAWLAVYDLNKPQSLEVNFFDVGQGEAIFIETPSRHQILIDGGPTSIILEKLGQEMPFWDRTIDLIILTHPEHDHLAGLIEVLKRYKVENILWTGTVRDTAEYKEWQRLIGDEREKEGAQIKIAQSG</sequence>
<protein>
    <recommendedName>
        <fullName evidence="1">Metallo-beta-lactamase domain-containing protein</fullName>
    </recommendedName>
</protein>
<dbReference type="Pfam" id="PF00753">
    <property type="entry name" value="Lactamase_B"/>
    <property type="match status" value="1"/>
</dbReference>
<dbReference type="InterPro" id="IPR052159">
    <property type="entry name" value="Competence_DNA_uptake"/>
</dbReference>
<dbReference type="Gene3D" id="3.60.15.10">
    <property type="entry name" value="Ribonuclease Z/Hydroxyacylglutathione hydrolase-like"/>
    <property type="match status" value="1"/>
</dbReference>
<reference evidence="2" key="1">
    <citation type="journal article" date="2014" name="Front. Microbiol.">
        <title>High frequency of phylogenetically diverse reductive dehalogenase-homologous genes in deep subseafloor sedimentary metagenomes.</title>
        <authorList>
            <person name="Kawai M."/>
            <person name="Futagami T."/>
            <person name="Toyoda A."/>
            <person name="Takaki Y."/>
            <person name="Nishi S."/>
            <person name="Hori S."/>
            <person name="Arai W."/>
            <person name="Tsubouchi T."/>
            <person name="Morono Y."/>
            <person name="Uchiyama I."/>
            <person name="Ito T."/>
            <person name="Fujiyama A."/>
            <person name="Inagaki F."/>
            <person name="Takami H."/>
        </authorList>
    </citation>
    <scope>NUCLEOTIDE SEQUENCE</scope>
    <source>
        <strain evidence="2">Expedition CK06-06</strain>
    </source>
</reference>
<evidence type="ECO:0000259" key="1">
    <source>
        <dbReference type="Pfam" id="PF00753"/>
    </source>
</evidence>
<dbReference type="AlphaFoldDB" id="X1J9F0"/>